<evidence type="ECO:0000256" key="1">
    <source>
        <dbReference type="ARBA" id="ARBA00022630"/>
    </source>
</evidence>
<protein>
    <submittedName>
        <fullName evidence="5">NAD(P)H-dependent oxidoreductase</fullName>
    </submittedName>
</protein>
<dbReference type="EMBL" id="JAOUSE010000020">
    <property type="protein sequence ID" value="MCU9594411.1"/>
    <property type="molecule type" value="Genomic_DNA"/>
</dbReference>
<keyword evidence="6" id="KW-1185">Reference proteome</keyword>
<comment type="caution">
    <text evidence="5">The sequence shown here is derived from an EMBL/GenBank/DDBJ whole genome shotgun (WGS) entry which is preliminary data.</text>
</comment>
<dbReference type="PANTHER" id="PTHR43408">
    <property type="entry name" value="FMN REDUCTASE (NADPH)"/>
    <property type="match status" value="1"/>
</dbReference>
<dbReference type="RefSeq" id="WP_263061551.1">
    <property type="nucleotide sequence ID" value="NZ_JAOUSE010000020.1"/>
</dbReference>
<dbReference type="InterPro" id="IPR005025">
    <property type="entry name" value="FMN_Rdtase-like_dom"/>
</dbReference>
<name>A0ABT2WFE0_9BACI</name>
<organism evidence="5 6">
    <name type="scientific">Pallidibacillus thermolactis</name>
    <dbReference type="NCBI Taxonomy" id="251051"/>
    <lineage>
        <taxon>Bacteria</taxon>
        <taxon>Bacillati</taxon>
        <taxon>Bacillota</taxon>
        <taxon>Bacilli</taxon>
        <taxon>Bacillales</taxon>
        <taxon>Bacillaceae</taxon>
        <taxon>Pallidibacillus</taxon>
    </lineage>
</organism>
<dbReference type="InterPro" id="IPR051814">
    <property type="entry name" value="NAD(P)H-dep_FMN_reductase"/>
</dbReference>
<proteinExistence type="predicted"/>
<sequence length="177" mass="19751">MKLIGISGALSGSKTAHMVAQVLHTAKFINPHIETELIDLKDYDVEFMRGYALSTYNEDTVTVVNKILKADSLVIGTPIYQASISGCLKNLLDLLPEYAFDKKTVGFITTAGSEKYFLVGEYHLRPIIQFFGGILPSRNVFVPDDSFNDESEIVDKLILKRIQGLAKEILELSHEKK</sequence>
<keyword evidence="1" id="KW-0285">Flavoprotein</keyword>
<dbReference type="Proteomes" id="UP001208656">
    <property type="component" value="Unassembled WGS sequence"/>
</dbReference>
<evidence type="ECO:0000313" key="5">
    <source>
        <dbReference type="EMBL" id="MCU9594411.1"/>
    </source>
</evidence>
<dbReference type="PANTHER" id="PTHR43408:SF2">
    <property type="entry name" value="FMN REDUCTASE (NADPH)"/>
    <property type="match status" value="1"/>
</dbReference>
<evidence type="ECO:0000313" key="6">
    <source>
        <dbReference type="Proteomes" id="UP001208656"/>
    </source>
</evidence>
<accession>A0ABT2WFE0</accession>
<evidence type="ECO:0000259" key="4">
    <source>
        <dbReference type="Pfam" id="PF03358"/>
    </source>
</evidence>
<keyword evidence="2" id="KW-0288">FMN</keyword>
<dbReference type="InterPro" id="IPR029039">
    <property type="entry name" value="Flavoprotein-like_sf"/>
</dbReference>
<feature type="domain" description="NADPH-dependent FMN reductase-like" evidence="4">
    <location>
        <begin position="1"/>
        <end position="141"/>
    </location>
</feature>
<evidence type="ECO:0000256" key="3">
    <source>
        <dbReference type="ARBA" id="ARBA00023002"/>
    </source>
</evidence>
<dbReference type="Pfam" id="PF03358">
    <property type="entry name" value="FMN_red"/>
    <property type="match status" value="1"/>
</dbReference>
<evidence type="ECO:0000256" key="2">
    <source>
        <dbReference type="ARBA" id="ARBA00022643"/>
    </source>
</evidence>
<dbReference type="Gene3D" id="3.40.50.360">
    <property type="match status" value="1"/>
</dbReference>
<reference evidence="5 6" key="1">
    <citation type="submission" date="2022-10" db="EMBL/GenBank/DDBJ databases">
        <title>Description of Fervidibacillus gen. nov. in the family Fervidibacillaceae fam. nov. with two species, Fervidibacillus albus sp. nov., and Fervidibacillus halotolerans sp. nov., isolated from tidal flat sediments.</title>
        <authorList>
            <person name="Kwon K.K."/>
            <person name="Yang S.-H."/>
        </authorList>
    </citation>
    <scope>NUCLEOTIDE SEQUENCE [LARGE SCALE GENOMIC DNA]</scope>
    <source>
        <strain evidence="5 6">DSM 23332</strain>
    </source>
</reference>
<dbReference type="SUPFAM" id="SSF52218">
    <property type="entry name" value="Flavoproteins"/>
    <property type="match status" value="1"/>
</dbReference>
<keyword evidence="3" id="KW-0560">Oxidoreductase</keyword>
<gene>
    <name evidence="5" type="ORF">OEV82_08070</name>
</gene>